<evidence type="ECO:0000313" key="1">
    <source>
        <dbReference type="EMBL" id="NDV37887.1"/>
    </source>
</evidence>
<dbReference type="EMBL" id="GIBP01008918">
    <property type="protein sequence ID" value="NDV37887.1"/>
    <property type="molecule type" value="Transcribed_RNA"/>
</dbReference>
<accession>A0A6B2LM53</accession>
<reference evidence="1" key="1">
    <citation type="journal article" date="2020" name="J. Eukaryot. Microbiol.">
        <title>De novo Sequencing, Assembly and Annotation of the Transcriptome for the Free-Living Testate Amoeba Arcella intermedia.</title>
        <authorList>
            <person name="Ribeiro G.M."/>
            <person name="Porfirio-Sousa A.L."/>
            <person name="Maurer-Alcala X.X."/>
            <person name="Katz L.A."/>
            <person name="Lahr D.J.G."/>
        </authorList>
    </citation>
    <scope>NUCLEOTIDE SEQUENCE</scope>
</reference>
<dbReference type="AlphaFoldDB" id="A0A6B2LM53"/>
<protein>
    <submittedName>
        <fullName evidence="1">Uncharacterized protein</fullName>
    </submittedName>
</protein>
<organism evidence="1">
    <name type="scientific">Arcella intermedia</name>
    <dbReference type="NCBI Taxonomy" id="1963864"/>
    <lineage>
        <taxon>Eukaryota</taxon>
        <taxon>Amoebozoa</taxon>
        <taxon>Tubulinea</taxon>
        <taxon>Elardia</taxon>
        <taxon>Arcellinida</taxon>
        <taxon>Sphaerothecina</taxon>
        <taxon>Arcellidae</taxon>
        <taxon>Arcella</taxon>
    </lineage>
</organism>
<proteinExistence type="predicted"/>
<sequence>MFKTCCSSSDCFSNINCSSNDCCSIRSCFLKVGWSGVGCSSKIISFSNDWSWEVDSSFVGCFLTGCSSVGCSSKVLLISFLNSNNS</sequence>
<name>A0A6B2LM53_9EUKA</name>